<proteinExistence type="predicted"/>
<evidence type="ECO:0000256" key="1">
    <source>
        <dbReference type="SAM" id="Phobius"/>
    </source>
</evidence>
<keyword evidence="1" id="KW-0472">Membrane</keyword>
<feature type="transmembrane region" description="Helical" evidence="1">
    <location>
        <begin position="12"/>
        <end position="30"/>
    </location>
</feature>
<keyword evidence="1" id="KW-1133">Transmembrane helix</keyword>
<dbReference type="Proteomes" id="UP001295469">
    <property type="component" value="Chromosome C02"/>
</dbReference>
<evidence type="ECO:0000313" key="2">
    <source>
        <dbReference type="EMBL" id="CAF1881181.1"/>
    </source>
</evidence>
<gene>
    <name evidence="2" type="ORF">DARMORV10_C02P03550.1</name>
</gene>
<name>A0A816JTT5_BRANA</name>
<keyword evidence="1" id="KW-0812">Transmembrane</keyword>
<reference evidence="2" key="1">
    <citation type="submission" date="2021-01" db="EMBL/GenBank/DDBJ databases">
        <authorList>
            <consortium name="Genoscope - CEA"/>
            <person name="William W."/>
        </authorList>
    </citation>
    <scope>NUCLEOTIDE SEQUENCE</scope>
</reference>
<accession>A0A816JTT5</accession>
<organism evidence="2">
    <name type="scientific">Brassica napus</name>
    <name type="common">Rape</name>
    <dbReference type="NCBI Taxonomy" id="3708"/>
    <lineage>
        <taxon>Eukaryota</taxon>
        <taxon>Viridiplantae</taxon>
        <taxon>Streptophyta</taxon>
        <taxon>Embryophyta</taxon>
        <taxon>Tracheophyta</taxon>
        <taxon>Spermatophyta</taxon>
        <taxon>Magnoliopsida</taxon>
        <taxon>eudicotyledons</taxon>
        <taxon>Gunneridae</taxon>
        <taxon>Pentapetalae</taxon>
        <taxon>rosids</taxon>
        <taxon>malvids</taxon>
        <taxon>Brassicales</taxon>
        <taxon>Brassicaceae</taxon>
        <taxon>Brassiceae</taxon>
        <taxon>Brassica</taxon>
    </lineage>
</organism>
<protein>
    <submittedName>
        <fullName evidence="2">(rape) hypothetical protein</fullName>
    </submittedName>
</protein>
<dbReference type="AlphaFoldDB" id="A0A816JTT5"/>
<dbReference type="EMBL" id="HG994366">
    <property type="protein sequence ID" value="CAF1881181.1"/>
    <property type="molecule type" value="Genomic_DNA"/>
</dbReference>
<sequence>MCLNYCEVVLVFFIFYLLQVCMYYVTLCLLSQT</sequence>